<name>A0ACC1S5X2_9APHY</name>
<organism evidence="1 2">
    <name type="scientific">Phlebia brevispora</name>
    <dbReference type="NCBI Taxonomy" id="194682"/>
    <lineage>
        <taxon>Eukaryota</taxon>
        <taxon>Fungi</taxon>
        <taxon>Dikarya</taxon>
        <taxon>Basidiomycota</taxon>
        <taxon>Agaricomycotina</taxon>
        <taxon>Agaricomycetes</taxon>
        <taxon>Polyporales</taxon>
        <taxon>Meruliaceae</taxon>
        <taxon>Phlebia</taxon>
    </lineage>
</organism>
<accession>A0ACC1S5X2</accession>
<keyword evidence="2" id="KW-1185">Reference proteome</keyword>
<protein>
    <submittedName>
        <fullName evidence="1">Uncharacterized protein</fullName>
    </submittedName>
</protein>
<proteinExistence type="predicted"/>
<sequence>MTWHLLHEEVPYVQYAVKGNQYVAALAKRAHNIEQRTEEASRPLLVPGEMGRRSEGKLTDAGRFCMLCRCQCLQEISRHGSRSMVHWKNELARIPAQLCGVECLPTRLTSAAGVDQKWNWGATVTADQNIKQYLQLHDKRLSDDLNAKWNEFCSDGASQEKLKERTILSADAYGTRPLRWAAQIRHPIADNGRGSDRAFRCDSS</sequence>
<reference evidence="1" key="1">
    <citation type="submission" date="2022-07" db="EMBL/GenBank/DDBJ databases">
        <title>Genome Sequence of Phlebia brevispora.</title>
        <authorList>
            <person name="Buettner E."/>
        </authorList>
    </citation>
    <scope>NUCLEOTIDE SEQUENCE</scope>
    <source>
        <strain evidence="1">MPL23</strain>
    </source>
</reference>
<evidence type="ECO:0000313" key="2">
    <source>
        <dbReference type="Proteomes" id="UP001148662"/>
    </source>
</evidence>
<comment type="caution">
    <text evidence="1">The sequence shown here is derived from an EMBL/GenBank/DDBJ whole genome shotgun (WGS) entry which is preliminary data.</text>
</comment>
<dbReference type="EMBL" id="JANHOG010001709">
    <property type="protein sequence ID" value="KAJ3532796.1"/>
    <property type="molecule type" value="Genomic_DNA"/>
</dbReference>
<evidence type="ECO:0000313" key="1">
    <source>
        <dbReference type="EMBL" id="KAJ3532796.1"/>
    </source>
</evidence>
<gene>
    <name evidence="1" type="ORF">NM688_g7370</name>
</gene>
<dbReference type="Proteomes" id="UP001148662">
    <property type="component" value="Unassembled WGS sequence"/>
</dbReference>